<dbReference type="EMBL" id="JAYLVJ010000032">
    <property type="protein sequence ID" value="MEO1756985.1"/>
    <property type="molecule type" value="Genomic_DNA"/>
</dbReference>
<proteinExistence type="predicted"/>
<protein>
    <submittedName>
        <fullName evidence="2">Uncharacterized protein</fullName>
    </submittedName>
</protein>
<feature type="region of interest" description="Disordered" evidence="1">
    <location>
        <begin position="76"/>
        <end position="109"/>
    </location>
</feature>
<evidence type="ECO:0000313" key="3">
    <source>
        <dbReference type="Proteomes" id="UP001462961"/>
    </source>
</evidence>
<accession>A0ABV0E2W9</accession>
<evidence type="ECO:0000313" key="2">
    <source>
        <dbReference type="EMBL" id="MEO1756985.1"/>
    </source>
</evidence>
<reference evidence="2 3" key="1">
    <citation type="submission" date="2024-01" db="EMBL/GenBank/DDBJ databases">
        <title>The diversity of rhizobia nodulating Mimosa spp. in eleven states of Brazil covering several biomes is determined by host plant, location, and edaphic factors.</title>
        <authorList>
            <person name="Rouws L."/>
            <person name="Barauna A."/>
            <person name="Beukes C."/>
            <person name="De Faria S.M."/>
            <person name="Gross E."/>
            <person name="Dos Reis Junior F.B."/>
            <person name="Simon M."/>
            <person name="Maluk M."/>
            <person name="Odee D.W."/>
            <person name="Kenicer G."/>
            <person name="Young J.P.W."/>
            <person name="Reis V.M."/>
            <person name="Zilli J."/>
            <person name="James E.K."/>
        </authorList>
    </citation>
    <scope>NUCLEOTIDE SEQUENCE [LARGE SCALE GENOMIC DNA]</scope>
    <source>
        <strain evidence="2 3">JHI1651</strain>
    </source>
</reference>
<name>A0ABV0E2W9_9BURK</name>
<comment type="caution">
    <text evidence="2">The sequence shown here is derived from an EMBL/GenBank/DDBJ whole genome shotgun (WGS) entry which is preliminary data.</text>
</comment>
<feature type="compositionally biased region" description="Polar residues" evidence="1">
    <location>
        <begin position="91"/>
        <end position="101"/>
    </location>
</feature>
<organism evidence="2 3">
    <name type="scientific">Paraburkholderia caribensis</name>
    <dbReference type="NCBI Taxonomy" id="75105"/>
    <lineage>
        <taxon>Bacteria</taxon>
        <taxon>Pseudomonadati</taxon>
        <taxon>Pseudomonadota</taxon>
        <taxon>Betaproteobacteria</taxon>
        <taxon>Burkholderiales</taxon>
        <taxon>Burkholderiaceae</taxon>
        <taxon>Paraburkholderia</taxon>
    </lineage>
</organism>
<dbReference type="RefSeq" id="WP_233445340.1">
    <property type="nucleotide sequence ID" value="NZ_JAKUCO010000003.1"/>
</dbReference>
<sequence length="109" mass="11857">MKFAFGPDRHPDNSSGLFDVDVDHVDAQFDIEAGSLKERYMTKASCVDVQKPNIAAQEAPMTPDEQLDEALEETFPASDPIAVHPEPEQPAKTQTQSSSVPGGNIFDVI</sequence>
<gene>
    <name evidence="2" type="ORF">VOI32_23985</name>
</gene>
<keyword evidence="3" id="KW-1185">Reference proteome</keyword>
<evidence type="ECO:0000256" key="1">
    <source>
        <dbReference type="SAM" id="MobiDB-lite"/>
    </source>
</evidence>
<dbReference type="Proteomes" id="UP001462961">
    <property type="component" value="Unassembled WGS sequence"/>
</dbReference>